<dbReference type="Proteomes" id="UP000224740">
    <property type="component" value="Unassembled WGS sequence"/>
</dbReference>
<evidence type="ECO:0000313" key="4">
    <source>
        <dbReference type="EMBL" id="PHO16695.1"/>
    </source>
</evidence>
<protein>
    <submittedName>
        <fullName evidence="3">Helical cell shape-controlling carboxypeptidase (M14/M99 domains)</fullName>
    </submittedName>
</protein>
<evidence type="ECO:0000313" key="3">
    <source>
        <dbReference type="EMBL" id="AXX86254.1"/>
    </source>
</evidence>
<name>A0A347TI26_9BACT</name>
<dbReference type="GO" id="GO:0004180">
    <property type="term" value="F:carboxypeptidase activity"/>
    <property type="evidence" value="ECO:0007669"/>
    <property type="project" value="UniProtKB-KW"/>
</dbReference>
<dbReference type="AlphaFoldDB" id="A0A347TI26"/>
<keyword evidence="3" id="KW-0121">Carboxypeptidase</keyword>
<keyword evidence="3" id="KW-0645">Protease</keyword>
<reference evidence="3 6" key="3">
    <citation type="submission" date="2018-08" db="EMBL/GenBank/DDBJ databases">
        <title>Complete genome of the Arcobacter marinus type strain JCM 15502.</title>
        <authorList>
            <person name="Miller W.G."/>
            <person name="Yee E."/>
            <person name="Huynh S."/>
            <person name="Parker C.T."/>
        </authorList>
    </citation>
    <scope>NUCLEOTIDE SEQUENCE [LARGE SCALE GENOMIC DNA]</scope>
    <source>
        <strain evidence="3 6">JCM 15502</strain>
    </source>
</reference>
<accession>A0A347TI26</accession>
<keyword evidence="5" id="KW-1185">Reference proteome</keyword>
<evidence type="ECO:0000313" key="5">
    <source>
        <dbReference type="Proteomes" id="UP000224740"/>
    </source>
</evidence>
<feature type="domain" description="Metallo-carboxypeptidase C-terminal" evidence="2">
    <location>
        <begin position="338"/>
        <end position="431"/>
    </location>
</feature>
<dbReference type="Gene3D" id="3.40.630.10">
    <property type="entry name" value="Zn peptidases"/>
    <property type="match status" value="1"/>
</dbReference>
<dbReference type="KEGG" id="amar:AMRN_0486"/>
<dbReference type="RefSeq" id="WP_099309776.1">
    <property type="nucleotide sequence ID" value="NZ_CP032101.1"/>
</dbReference>
<proteinExistence type="predicted"/>
<dbReference type="Proteomes" id="UP000264693">
    <property type="component" value="Chromosome"/>
</dbReference>
<evidence type="ECO:0000313" key="6">
    <source>
        <dbReference type="Proteomes" id="UP000264693"/>
    </source>
</evidence>
<dbReference type="SUPFAM" id="SSF53187">
    <property type="entry name" value="Zn-dependent exopeptidases"/>
    <property type="match status" value="1"/>
</dbReference>
<dbReference type="Pfam" id="PF17033">
    <property type="entry name" value="Peptidase_M99"/>
    <property type="match status" value="1"/>
</dbReference>
<reference evidence="4" key="2">
    <citation type="submission" date="2017-09" db="EMBL/GenBank/DDBJ databases">
        <authorList>
            <person name="Perez-Cataluna A."/>
            <person name="Figueras M.J."/>
            <person name="Salas-Masso N."/>
        </authorList>
    </citation>
    <scope>NUCLEOTIDE SEQUENCE</scope>
    <source>
        <strain evidence="4">CECT 7727</strain>
    </source>
</reference>
<reference evidence="5" key="1">
    <citation type="submission" date="2017-09" db="EMBL/GenBank/DDBJ databases">
        <title>Arcobacter canalis sp. nov., a new species isolated from a water canal contaminated with urban sewage.</title>
        <authorList>
            <person name="Perez-Cataluna A."/>
            <person name="Salas-Masso N."/>
            <person name="Figueras M.J."/>
        </authorList>
    </citation>
    <scope>NUCLEOTIDE SEQUENCE [LARGE SCALE GENOMIC DNA]</scope>
    <source>
        <strain evidence="5">CECT 7727</strain>
    </source>
</reference>
<dbReference type="InterPro" id="IPR031489">
    <property type="entry name" value="Peptidase_M99"/>
</dbReference>
<dbReference type="EMBL" id="NXAO01000001">
    <property type="protein sequence ID" value="PHO16695.1"/>
    <property type="molecule type" value="Genomic_DNA"/>
</dbReference>
<evidence type="ECO:0000259" key="1">
    <source>
        <dbReference type="Pfam" id="PF17033"/>
    </source>
</evidence>
<dbReference type="EMBL" id="CP032101">
    <property type="protein sequence ID" value="AXX86254.1"/>
    <property type="molecule type" value="Genomic_DNA"/>
</dbReference>
<dbReference type="Pfam" id="PF17129">
    <property type="entry name" value="Peptidase_M99_C"/>
    <property type="match status" value="1"/>
</dbReference>
<sequence>MSRLIFLIFLIYNVCAAVEDLNFDLYKKESKQKGDTLLVIGGIHGDEPGGYFASSILVSNYKIKKGSLWLVPNLNFESLIRNRRGIHGDMNRKFNFVSKADKDYNDIIKIKKIIKNEQIDLILNLHDGRGFYRHNWQNSIFNPSAWGQAFIIDQELLKKEHRYFNLTKLAKKVSENINDELLEDYHTFNIKNTKTKEKDEQMQLSLTYFAIKNNKPAFAVETSKNITNLTQKVKYQLKAIEGFMDIMGIKYEKNFDLNNLEQLSTILNNFMSVSINDVIKLDLNNIKPNLYYFPLKHTQNSFDFKHPLGAKIYKNGIYYLKIGNKTVAKLHPQRFDYKNEIKNILIEFDGEKRKINFSDTIKVKEYFKVKANNDYRVNVIGFSKDNIINENNIKITLDKLEKRFSISKDNKIYKIEVYKDKYFLGMILVEFD</sequence>
<gene>
    <name evidence="3" type="ORF">AMRN_0486</name>
    <name evidence="4" type="ORF">CPH92_00030</name>
</gene>
<organism evidence="3 6">
    <name type="scientific">Malaciobacter marinus</name>
    <dbReference type="NCBI Taxonomy" id="505249"/>
    <lineage>
        <taxon>Bacteria</taxon>
        <taxon>Pseudomonadati</taxon>
        <taxon>Campylobacterota</taxon>
        <taxon>Epsilonproteobacteria</taxon>
        <taxon>Campylobacterales</taxon>
        <taxon>Arcobacteraceae</taxon>
        <taxon>Malaciobacter</taxon>
    </lineage>
</organism>
<evidence type="ECO:0000259" key="2">
    <source>
        <dbReference type="Pfam" id="PF17129"/>
    </source>
</evidence>
<dbReference type="InterPro" id="IPR033397">
    <property type="entry name" value="Metallo_peptidase_C"/>
</dbReference>
<feature type="domain" description="D,L-carboxypeptidase peptidase" evidence="1">
    <location>
        <begin position="14"/>
        <end position="259"/>
    </location>
</feature>
<keyword evidence="3" id="KW-0378">Hydrolase</keyword>